<organism evidence="1 2">
    <name type="scientific">Stylosanthes scabra</name>
    <dbReference type="NCBI Taxonomy" id="79078"/>
    <lineage>
        <taxon>Eukaryota</taxon>
        <taxon>Viridiplantae</taxon>
        <taxon>Streptophyta</taxon>
        <taxon>Embryophyta</taxon>
        <taxon>Tracheophyta</taxon>
        <taxon>Spermatophyta</taxon>
        <taxon>Magnoliopsida</taxon>
        <taxon>eudicotyledons</taxon>
        <taxon>Gunneridae</taxon>
        <taxon>Pentapetalae</taxon>
        <taxon>rosids</taxon>
        <taxon>fabids</taxon>
        <taxon>Fabales</taxon>
        <taxon>Fabaceae</taxon>
        <taxon>Papilionoideae</taxon>
        <taxon>50 kb inversion clade</taxon>
        <taxon>dalbergioids sensu lato</taxon>
        <taxon>Dalbergieae</taxon>
        <taxon>Pterocarpus clade</taxon>
        <taxon>Stylosanthes</taxon>
    </lineage>
</organism>
<evidence type="ECO:0000313" key="2">
    <source>
        <dbReference type="Proteomes" id="UP001341840"/>
    </source>
</evidence>
<evidence type="ECO:0000313" key="1">
    <source>
        <dbReference type="EMBL" id="MED6201918.1"/>
    </source>
</evidence>
<comment type="caution">
    <text evidence="1">The sequence shown here is derived from an EMBL/GenBank/DDBJ whole genome shotgun (WGS) entry which is preliminary data.</text>
</comment>
<dbReference type="EMBL" id="JASCZI010214177">
    <property type="protein sequence ID" value="MED6201918.1"/>
    <property type="molecule type" value="Genomic_DNA"/>
</dbReference>
<proteinExistence type="predicted"/>
<accession>A0ABU6XZF3</accession>
<dbReference type="Proteomes" id="UP001341840">
    <property type="component" value="Unassembled WGS sequence"/>
</dbReference>
<keyword evidence="2" id="KW-1185">Reference proteome</keyword>
<feature type="non-terminal residue" evidence="1">
    <location>
        <position position="109"/>
    </location>
</feature>
<protein>
    <submittedName>
        <fullName evidence="1">Uncharacterized protein</fullName>
    </submittedName>
</protein>
<name>A0ABU6XZF3_9FABA</name>
<gene>
    <name evidence="1" type="ORF">PIB30_099896</name>
</gene>
<reference evidence="1 2" key="1">
    <citation type="journal article" date="2023" name="Plants (Basel)">
        <title>Bridging the Gap: Combining Genomics and Transcriptomics Approaches to Understand Stylosanthes scabra, an Orphan Legume from the Brazilian Caatinga.</title>
        <authorList>
            <person name="Ferreira-Neto J.R.C."/>
            <person name="da Silva M.D."/>
            <person name="Binneck E."/>
            <person name="de Melo N.F."/>
            <person name="da Silva R.H."/>
            <person name="de Melo A.L.T.M."/>
            <person name="Pandolfi V."/>
            <person name="Bustamante F.O."/>
            <person name="Brasileiro-Vidal A.C."/>
            <person name="Benko-Iseppon A.M."/>
        </authorList>
    </citation>
    <scope>NUCLEOTIDE SEQUENCE [LARGE SCALE GENOMIC DNA]</scope>
    <source>
        <tissue evidence="1">Leaves</tissue>
    </source>
</reference>
<sequence length="109" mass="12495">MHTHHLGVAESLRGVARIGLVWAARVMGVGVWAPRHGVRMMGIADVWSWGWIGLSRLECVKATPRRSRLMPRHWGYETMKKQRLEDNLKKREERTPRICVGSHLVHVPG</sequence>